<name>X1IXR1_9ZZZZ</name>
<feature type="non-terminal residue" evidence="2">
    <location>
        <position position="1"/>
    </location>
</feature>
<reference evidence="2" key="1">
    <citation type="journal article" date="2014" name="Front. Microbiol.">
        <title>High frequency of phylogenetically diverse reductive dehalogenase-homologous genes in deep subseafloor sedimentary metagenomes.</title>
        <authorList>
            <person name="Kawai M."/>
            <person name="Futagami T."/>
            <person name="Toyoda A."/>
            <person name="Takaki Y."/>
            <person name="Nishi S."/>
            <person name="Hori S."/>
            <person name="Arai W."/>
            <person name="Tsubouchi T."/>
            <person name="Morono Y."/>
            <person name="Uchiyama I."/>
            <person name="Ito T."/>
            <person name="Fujiyama A."/>
            <person name="Inagaki F."/>
            <person name="Takami H."/>
        </authorList>
    </citation>
    <scope>NUCLEOTIDE SEQUENCE</scope>
    <source>
        <strain evidence="2">Expedition CK06-06</strain>
    </source>
</reference>
<keyword evidence="1" id="KW-0175">Coiled coil</keyword>
<comment type="caution">
    <text evidence="2">The sequence shown here is derived from an EMBL/GenBank/DDBJ whole genome shotgun (WGS) entry which is preliminary data.</text>
</comment>
<gene>
    <name evidence="2" type="ORF">S03H2_67151</name>
</gene>
<protein>
    <submittedName>
        <fullName evidence="2">Uncharacterized protein</fullName>
    </submittedName>
</protein>
<feature type="coiled-coil region" evidence="1">
    <location>
        <begin position="13"/>
        <end position="87"/>
    </location>
</feature>
<evidence type="ECO:0000256" key="1">
    <source>
        <dbReference type="SAM" id="Coils"/>
    </source>
</evidence>
<dbReference type="EMBL" id="BARU01043914">
    <property type="protein sequence ID" value="GAH86482.1"/>
    <property type="molecule type" value="Genomic_DNA"/>
</dbReference>
<evidence type="ECO:0000313" key="2">
    <source>
        <dbReference type="EMBL" id="GAH86482.1"/>
    </source>
</evidence>
<dbReference type="AlphaFoldDB" id="X1IXR1"/>
<accession>X1IXR1</accession>
<proteinExistence type="predicted"/>
<sequence length="95" mass="10812">DTRSKLEVGGVDLKEATEKSKEWTKKMNKLTVEVASLKKKLENLVKGKAKALNKKLDNILKTKKSKIKAFEAEIKTLRKKVEKLEVEQLKSQSSE</sequence>
<organism evidence="2">
    <name type="scientific">marine sediment metagenome</name>
    <dbReference type="NCBI Taxonomy" id="412755"/>
    <lineage>
        <taxon>unclassified sequences</taxon>
        <taxon>metagenomes</taxon>
        <taxon>ecological metagenomes</taxon>
    </lineage>
</organism>